<feature type="compositionally biased region" description="Basic and acidic residues" evidence="1">
    <location>
        <begin position="339"/>
        <end position="352"/>
    </location>
</feature>
<dbReference type="AlphaFoldDB" id="A0A6A5CAC1"/>
<reference evidence="2 3" key="1">
    <citation type="journal article" date="2019" name="Sci. Rep.">
        <title>Nanopore sequencing improves the draft genome of the human pathogenic amoeba Naegleria fowleri.</title>
        <authorList>
            <person name="Liechti N."/>
            <person name="Schurch N."/>
            <person name="Bruggmann R."/>
            <person name="Wittwer M."/>
        </authorList>
    </citation>
    <scope>NUCLEOTIDE SEQUENCE [LARGE SCALE GENOMIC DNA]</scope>
    <source>
        <strain evidence="2 3">ATCC 30894</strain>
    </source>
</reference>
<dbReference type="VEuPathDB" id="AmoebaDB:NF0000100"/>
<organism evidence="2 3">
    <name type="scientific">Naegleria fowleri</name>
    <name type="common">Brain eating amoeba</name>
    <dbReference type="NCBI Taxonomy" id="5763"/>
    <lineage>
        <taxon>Eukaryota</taxon>
        <taxon>Discoba</taxon>
        <taxon>Heterolobosea</taxon>
        <taxon>Tetramitia</taxon>
        <taxon>Eutetramitia</taxon>
        <taxon>Vahlkampfiidae</taxon>
        <taxon>Naegleria</taxon>
    </lineage>
</organism>
<dbReference type="VEuPathDB" id="AmoebaDB:NfTy_002460"/>
<evidence type="ECO:0000313" key="2">
    <source>
        <dbReference type="EMBL" id="KAF0984171.1"/>
    </source>
</evidence>
<dbReference type="RefSeq" id="XP_044568884.1">
    <property type="nucleotide sequence ID" value="XM_044711083.1"/>
</dbReference>
<feature type="region of interest" description="Disordered" evidence="1">
    <location>
        <begin position="339"/>
        <end position="362"/>
    </location>
</feature>
<evidence type="ECO:0008006" key="4">
    <source>
        <dbReference type="Google" id="ProtNLM"/>
    </source>
</evidence>
<dbReference type="Proteomes" id="UP000444721">
    <property type="component" value="Unassembled WGS sequence"/>
</dbReference>
<dbReference type="VEuPathDB" id="AmoebaDB:FDP41_007348"/>
<name>A0A6A5CAC1_NAEFO</name>
<evidence type="ECO:0000313" key="3">
    <source>
        <dbReference type="Proteomes" id="UP000444721"/>
    </source>
</evidence>
<gene>
    <name evidence="2" type="ORF">FDP41_007348</name>
</gene>
<sequence length="362" mass="41788">MMRWLKLSSSNKATGIPLRIHGGVLFELLNLWNVWERVNMHTAQSFLEHLLSEPLILNHTLSFLFGSENSPIESSDPYSSDHYAEEDKEDTTELALEQQVEPHDLEQVREILKLRLVCKSWKKVIDSSYMTQIVVPYLKTRLQEQEQNVMVGTNFLCFRIPVSLLYLFAFFPRDFGDEFLEATWDTEHRELGKFVNRVGTIVSLYTCGATIMFLKGNPVVLSVVVAGIVVDNAIGKILEYRNKKKLANNQQILSDMERNIKYENSLIRNCEIISTVPDQNNSKNKHSYLTWRPEEVIQQRKTIFSKMLNLLVKEQEVYDSCEIVKFFSPENKTEEMCEKDGTVGYENDKMIEEEGGGGSKRP</sequence>
<proteinExistence type="predicted"/>
<dbReference type="GeneID" id="68114566"/>
<dbReference type="OrthoDB" id="10528144at2759"/>
<dbReference type="EMBL" id="VFQX01000003">
    <property type="protein sequence ID" value="KAF0984171.1"/>
    <property type="molecule type" value="Genomic_DNA"/>
</dbReference>
<evidence type="ECO:0000256" key="1">
    <source>
        <dbReference type="SAM" id="MobiDB-lite"/>
    </source>
</evidence>
<keyword evidence="3" id="KW-1185">Reference proteome</keyword>
<protein>
    <recommendedName>
        <fullName evidence="4">F-box domain-containing protein</fullName>
    </recommendedName>
</protein>
<accession>A0A6A5CAC1</accession>
<comment type="caution">
    <text evidence="2">The sequence shown here is derived from an EMBL/GenBank/DDBJ whole genome shotgun (WGS) entry which is preliminary data.</text>
</comment>